<dbReference type="GeneID" id="72005416"/>
<sequence>MPPRQLCWQPTEIIEDVQDPGPKRVSYCLAPEVMNRVLDHLWTNPRALKMCSLTCSAWFPATRPHLFERIRIRSSLYCTLFTGFVTSCMPKPISFLPFVQEIILQDLPLRDVDTDHTIRAFRGLPNVRTLTLAYWTAVDLPAAFMDALVYCFPNVTCLKLEECDIKDPEQFVQLFCGFPKLSSIHVGDPGLLCRTQTLWIGFDRPAMEPMRALVHPRSLDRRTPLPDLVIDRLDLLMSRQALRLAAVLCQPRFILRLRHLRVNWCCRRISPLFHMLDNVVGSSLEEIALSVDGAGTGDVQKDLCHVIEKLEVTNVRSLTIGQTDLPYNLDPSTLEWVPVLVRHVIKRSRHRIALRVYLRFPWSPDGLYRFPWDELDQLLCALPARYMGLGIDVRIRFWFSHAYWLTDEGASVLYGFILNRFHLSRCVVHYMFEHSSRPDREDSMEYFMTLG</sequence>
<evidence type="ECO:0000313" key="2">
    <source>
        <dbReference type="Proteomes" id="UP000814176"/>
    </source>
</evidence>
<dbReference type="InterPro" id="IPR032675">
    <property type="entry name" value="LRR_dom_sf"/>
</dbReference>
<organism evidence="1 2">
    <name type="scientific">Rhodofomes roseus</name>
    <dbReference type="NCBI Taxonomy" id="34475"/>
    <lineage>
        <taxon>Eukaryota</taxon>
        <taxon>Fungi</taxon>
        <taxon>Dikarya</taxon>
        <taxon>Basidiomycota</taxon>
        <taxon>Agaricomycotina</taxon>
        <taxon>Agaricomycetes</taxon>
        <taxon>Polyporales</taxon>
        <taxon>Rhodofomes</taxon>
    </lineage>
</organism>
<keyword evidence="2" id="KW-1185">Reference proteome</keyword>
<dbReference type="SUPFAM" id="SSF52047">
    <property type="entry name" value="RNI-like"/>
    <property type="match status" value="1"/>
</dbReference>
<evidence type="ECO:0008006" key="3">
    <source>
        <dbReference type="Google" id="ProtNLM"/>
    </source>
</evidence>
<evidence type="ECO:0000313" key="1">
    <source>
        <dbReference type="EMBL" id="KAH9832554.1"/>
    </source>
</evidence>
<dbReference type="Proteomes" id="UP000814176">
    <property type="component" value="Unassembled WGS sequence"/>
</dbReference>
<gene>
    <name evidence="1" type="ORF">C8Q71DRAFT_777013</name>
</gene>
<comment type="caution">
    <text evidence="1">The sequence shown here is derived from an EMBL/GenBank/DDBJ whole genome shotgun (WGS) entry which is preliminary data.</text>
</comment>
<name>A0ABQ8K662_9APHY</name>
<reference evidence="1 2" key="1">
    <citation type="journal article" date="2021" name="Environ. Microbiol.">
        <title>Gene family expansions and transcriptome signatures uncover fungal adaptations to wood decay.</title>
        <authorList>
            <person name="Hage H."/>
            <person name="Miyauchi S."/>
            <person name="Viragh M."/>
            <person name="Drula E."/>
            <person name="Min B."/>
            <person name="Chaduli D."/>
            <person name="Navarro D."/>
            <person name="Favel A."/>
            <person name="Norest M."/>
            <person name="Lesage-Meessen L."/>
            <person name="Balint B."/>
            <person name="Merenyi Z."/>
            <person name="de Eugenio L."/>
            <person name="Morin E."/>
            <person name="Martinez A.T."/>
            <person name="Baldrian P."/>
            <person name="Stursova M."/>
            <person name="Martinez M.J."/>
            <person name="Novotny C."/>
            <person name="Magnuson J.K."/>
            <person name="Spatafora J.W."/>
            <person name="Maurice S."/>
            <person name="Pangilinan J."/>
            <person name="Andreopoulos W."/>
            <person name="LaButti K."/>
            <person name="Hundley H."/>
            <person name="Na H."/>
            <person name="Kuo A."/>
            <person name="Barry K."/>
            <person name="Lipzen A."/>
            <person name="Henrissat B."/>
            <person name="Riley R."/>
            <person name="Ahrendt S."/>
            <person name="Nagy L.G."/>
            <person name="Grigoriev I.V."/>
            <person name="Martin F."/>
            <person name="Rosso M.N."/>
        </authorList>
    </citation>
    <scope>NUCLEOTIDE SEQUENCE [LARGE SCALE GENOMIC DNA]</scope>
    <source>
        <strain evidence="1 2">CIRM-BRFM 1785</strain>
    </source>
</reference>
<dbReference type="RefSeq" id="XP_047775472.1">
    <property type="nucleotide sequence ID" value="XM_047924684.1"/>
</dbReference>
<dbReference type="Gene3D" id="3.80.10.10">
    <property type="entry name" value="Ribonuclease Inhibitor"/>
    <property type="match status" value="1"/>
</dbReference>
<protein>
    <recommendedName>
        <fullName evidence="3">F-box domain-containing protein</fullName>
    </recommendedName>
</protein>
<accession>A0ABQ8K662</accession>
<dbReference type="EMBL" id="JADCUA010000021">
    <property type="protein sequence ID" value="KAH9832554.1"/>
    <property type="molecule type" value="Genomic_DNA"/>
</dbReference>
<proteinExistence type="predicted"/>